<dbReference type="PANTHER" id="PTHR43304">
    <property type="entry name" value="PHYTOCHROME-LIKE PROTEIN CPH1"/>
    <property type="match status" value="1"/>
</dbReference>
<dbReference type="InterPro" id="IPR036097">
    <property type="entry name" value="HisK_dim/P_sf"/>
</dbReference>
<dbReference type="PROSITE" id="PS50109">
    <property type="entry name" value="HIS_KIN"/>
    <property type="match status" value="1"/>
</dbReference>
<dbReference type="SMART" id="SM00387">
    <property type="entry name" value="HATPase_c"/>
    <property type="match status" value="1"/>
</dbReference>
<evidence type="ECO:0000256" key="2">
    <source>
        <dbReference type="ARBA" id="ARBA00012438"/>
    </source>
</evidence>
<keyword evidence="3" id="KW-0597">Phosphoprotein</keyword>
<name>A0A2T0SLB4_9BACT</name>
<evidence type="ECO:0000256" key="5">
    <source>
        <dbReference type="ARBA" id="ARBA00022777"/>
    </source>
</evidence>
<dbReference type="PANTHER" id="PTHR43304:SF1">
    <property type="entry name" value="PAC DOMAIN-CONTAINING PROTEIN"/>
    <property type="match status" value="1"/>
</dbReference>
<feature type="domain" description="Histidine kinase" evidence="6">
    <location>
        <begin position="465"/>
        <end position="691"/>
    </location>
</feature>
<evidence type="ECO:0000259" key="7">
    <source>
        <dbReference type="PROSITE" id="PS50113"/>
    </source>
</evidence>
<dbReference type="InterPro" id="IPR003594">
    <property type="entry name" value="HATPase_dom"/>
</dbReference>
<dbReference type="InterPro" id="IPR001610">
    <property type="entry name" value="PAC"/>
</dbReference>
<dbReference type="CDD" id="cd00130">
    <property type="entry name" value="PAS"/>
    <property type="match status" value="1"/>
</dbReference>
<keyword evidence="9" id="KW-1185">Reference proteome</keyword>
<dbReference type="SUPFAM" id="SSF55874">
    <property type="entry name" value="ATPase domain of HSP90 chaperone/DNA topoisomerase II/histidine kinase"/>
    <property type="match status" value="1"/>
</dbReference>
<dbReference type="AlphaFoldDB" id="A0A2T0SLB4"/>
<evidence type="ECO:0000259" key="6">
    <source>
        <dbReference type="PROSITE" id="PS50109"/>
    </source>
</evidence>
<dbReference type="SUPFAM" id="SSF55785">
    <property type="entry name" value="PYP-like sensor domain (PAS domain)"/>
    <property type="match status" value="2"/>
</dbReference>
<dbReference type="FunFam" id="3.30.450.20:FF:000099">
    <property type="entry name" value="Sensory box sensor histidine kinase"/>
    <property type="match status" value="1"/>
</dbReference>
<dbReference type="InterPro" id="IPR013655">
    <property type="entry name" value="PAS_fold_3"/>
</dbReference>
<evidence type="ECO:0000313" key="8">
    <source>
        <dbReference type="EMBL" id="PRY34199.1"/>
    </source>
</evidence>
<sequence length="691" mass="78476">MTNRAIPAPYSFLTNGGEMGKLIQSIDWTTTPLGSPDQWSQSLKTTLSSLLPSQFPTILFWGPQFIQLYNDAALTNLALSDKHPMALAQPAADTWRELWPRVASMFHRALAGTPVHGDNQLIPVFRNQQWVDAYWTYSYSPIRDESGDVGGVMLTFTETTESVGMLRKLKEQEEQLRFAIDAAELGTWDLDPIANRLTGNARLKTWLGLPKDADIPLPTALNAIADTDRQRVSERIWQALNPATGGQYNIVYAIVNPVTQERRIVRARGQAHFWDDGVAYRFNGTLQDITAEVTTQQKLEKLNEDLLDQIRRFTFVTDFMPQMVWSALPDGRHDFFNQRWYDFTGLTPASSLNDGWIRPLHPDDLQRTEKRWTYSLQTGEPYEIEYRMKRHDGQYRWLLARALPLRDEANDMSIIRWFGTCTDIHDQKTLSTSLEQQVEERTSALKLANFDLQRSNENLERFAYVASHDLQEPLRKIQSFGDMLKGTYGDQLGDGLLYLERMQGAAGRMSVLIKDLLTFSRIRTQRDTFRTVPLQRVVQDVQSDLELAIQESAATLDVGPLPSVLGDEAQLDQLFMNLISNAIKFHQDNVPPRITIRSERVPASTLPKSVKPTQPARYYQRLTISDNGIGFDEKYADRIFQVFQRLHGRSQYGGTGIGLAIVQKVVENHGGAITVTSQPNQGTTFTIYLPG</sequence>
<dbReference type="PRINTS" id="PR00344">
    <property type="entry name" value="BCTRLSENSOR"/>
</dbReference>
<dbReference type="EC" id="2.7.13.3" evidence="2"/>
<dbReference type="Gene3D" id="3.30.565.10">
    <property type="entry name" value="Histidine kinase-like ATPase, C-terminal domain"/>
    <property type="match status" value="1"/>
</dbReference>
<protein>
    <recommendedName>
        <fullName evidence="2">histidine kinase</fullName>
        <ecNumber evidence="2">2.7.13.3</ecNumber>
    </recommendedName>
</protein>
<dbReference type="InterPro" id="IPR036890">
    <property type="entry name" value="HATPase_C_sf"/>
</dbReference>
<feature type="domain" description="PAC" evidence="7">
    <location>
        <begin position="382"/>
        <end position="436"/>
    </location>
</feature>
<organism evidence="8 9">
    <name type="scientific">Spirosoma oryzae</name>
    <dbReference type="NCBI Taxonomy" id="1469603"/>
    <lineage>
        <taxon>Bacteria</taxon>
        <taxon>Pseudomonadati</taxon>
        <taxon>Bacteroidota</taxon>
        <taxon>Cytophagia</taxon>
        <taxon>Cytophagales</taxon>
        <taxon>Cytophagaceae</taxon>
        <taxon>Spirosoma</taxon>
    </lineage>
</organism>
<evidence type="ECO:0000256" key="4">
    <source>
        <dbReference type="ARBA" id="ARBA00022679"/>
    </source>
</evidence>
<dbReference type="Gene3D" id="1.10.287.130">
    <property type="match status" value="1"/>
</dbReference>
<proteinExistence type="predicted"/>
<dbReference type="InterPro" id="IPR000700">
    <property type="entry name" value="PAS-assoc_C"/>
</dbReference>
<dbReference type="FunFam" id="3.30.565.10:FF:000006">
    <property type="entry name" value="Sensor histidine kinase WalK"/>
    <property type="match status" value="1"/>
</dbReference>
<dbReference type="InterPro" id="IPR000014">
    <property type="entry name" value="PAS"/>
</dbReference>
<dbReference type="Pfam" id="PF08447">
    <property type="entry name" value="PAS_3"/>
    <property type="match status" value="1"/>
</dbReference>
<dbReference type="InterPro" id="IPR005467">
    <property type="entry name" value="His_kinase_dom"/>
</dbReference>
<dbReference type="CDD" id="cd00082">
    <property type="entry name" value="HisKA"/>
    <property type="match status" value="1"/>
</dbReference>
<dbReference type="PROSITE" id="PS50113">
    <property type="entry name" value="PAC"/>
    <property type="match status" value="1"/>
</dbReference>
<dbReference type="GO" id="GO:0000155">
    <property type="term" value="F:phosphorelay sensor kinase activity"/>
    <property type="evidence" value="ECO:0007669"/>
    <property type="project" value="InterPro"/>
</dbReference>
<dbReference type="InterPro" id="IPR035965">
    <property type="entry name" value="PAS-like_dom_sf"/>
</dbReference>
<dbReference type="EMBL" id="PVTE01000018">
    <property type="protein sequence ID" value="PRY34199.1"/>
    <property type="molecule type" value="Genomic_DNA"/>
</dbReference>
<dbReference type="SMART" id="SM00086">
    <property type="entry name" value="PAC"/>
    <property type="match status" value="3"/>
</dbReference>
<gene>
    <name evidence="8" type="ORF">CLV58_11871</name>
</gene>
<comment type="caution">
    <text evidence="8">The sequence shown here is derived from an EMBL/GenBank/DDBJ whole genome shotgun (WGS) entry which is preliminary data.</text>
</comment>
<accession>A0A2T0SLB4</accession>
<dbReference type="NCBIfam" id="TIGR00229">
    <property type="entry name" value="sensory_box"/>
    <property type="match status" value="1"/>
</dbReference>
<dbReference type="Gene3D" id="3.30.450.20">
    <property type="entry name" value="PAS domain"/>
    <property type="match status" value="3"/>
</dbReference>
<dbReference type="InterPro" id="IPR004358">
    <property type="entry name" value="Sig_transdc_His_kin-like_C"/>
</dbReference>
<dbReference type="Pfam" id="PF00512">
    <property type="entry name" value="HisKA"/>
    <property type="match status" value="1"/>
</dbReference>
<dbReference type="SMART" id="SM00388">
    <property type="entry name" value="HisKA"/>
    <property type="match status" value="1"/>
</dbReference>
<evidence type="ECO:0000256" key="3">
    <source>
        <dbReference type="ARBA" id="ARBA00022553"/>
    </source>
</evidence>
<comment type="catalytic activity">
    <reaction evidence="1">
        <text>ATP + protein L-histidine = ADP + protein N-phospho-L-histidine.</text>
        <dbReference type="EC" id="2.7.13.3"/>
    </reaction>
</comment>
<dbReference type="SUPFAM" id="SSF47384">
    <property type="entry name" value="Homodimeric domain of signal transducing histidine kinase"/>
    <property type="match status" value="1"/>
</dbReference>
<evidence type="ECO:0000313" key="9">
    <source>
        <dbReference type="Proteomes" id="UP000238375"/>
    </source>
</evidence>
<evidence type="ECO:0000256" key="1">
    <source>
        <dbReference type="ARBA" id="ARBA00000085"/>
    </source>
</evidence>
<dbReference type="InterPro" id="IPR052162">
    <property type="entry name" value="Sensor_kinase/Photoreceptor"/>
</dbReference>
<keyword evidence="5" id="KW-0418">Kinase</keyword>
<keyword evidence="4" id="KW-0808">Transferase</keyword>
<dbReference type="RefSeq" id="WP_106139488.1">
    <property type="nucleotide sequence ID" value="NZ_PVTE01000018.1"/>
</dbReference>
<reference evidence="8 9" key="1">
    <citation type="submission" date="2018-03" db="EMBL/GenBank/DDBJ databases">
        <title>Genomic Encyclopedia of Archaeal and Bacterial Type Strains, Phase II (KMG-II): from individual species to whole genera.</title>
        <authorList>
            <person name="Goeker M."/>
        </authorList>
    </citation>
    <scope>NUCLEOTIDE SEQUENCE [LARGE SCALE GENOMIC DNA]</scope>
    <source>
        <strain evidence="8 9">DSM 28354</strain>
    </source>
</reference>
<dbReference type="Proteomes" id="UP000238375">
    <property type="component" value="Unassembled WGS sequence"/>
</dbReference>
<dbReference type="OrthoDB" id="9766459at2"/>
<dbReference type="Pfam" id="PF02518">
    <property type="entry name" value="HATPase_c"/>
    <property type="match status" value="1"/>
</dbReference>
<dbReference type="InterPro" id="IPR003661">
    <property type="entry name" value="HisK_dim/P_dom"/>
</dbReference>